<evidence type="ECO:0000256" key="4">
    <source>
        <dbReference type="ARBA" id="ARBA00010951"/>
    </source>
</evidence>
<dbReference type="InterPro" id="IPR005849">
    <property type="entry name" value="GalP_Utransf_N"/>
</dbReference>
<dbReference type="EC" id="2.7.7.12" evidence="5 13"/>
<feature type="domain" description="Galactose-1-phosphate uridyl transferase C-terminal" evidence="15">
    <location>
        <begin position="258"/>
        <end position="412"/>
    </location>
</feature>
<evidence type="ECO:0000256" key="2">
    <source>
        <dbReference type="ARBA" id="ARBA00001947"/>
    </source>
</evidence>
<dbReference type="CDD" id="cd00608">
    <property type="entry name" value="GalT"/>
    <property type="match status" value="1"/>
</dbReference>
<keyword evidence="9 13" id="KW-0479">Metal-binding</keyword>
<evidence type="ECO:0000259" key="15">
    <source>
        <dbReference type="Pfam" id="PF02744"/>
    </source>
</evidence>
<comment type="similarity">
    <text evidence="4 13">Belongs to the galactose-1-phosphate uridylyltransferase type 1 family.</text>
</comment>
<dbReference type="EMBL" id="JARUPT010000167">
    <property type="protein sequence ID" value="KAK0376396.1"/>
    <property type="molecule type" value="Genomic_DNA"/>
</dbReference>
<comment type="catalytic activity">
    <reaction evidence="1 13">
        <text>alpha-D-galactose 1-phosphate + UDP-alpha-D-glucose = alpha-D-glucose 1-phosphate + UDP-alpha-D-galactose</text>
        <dbReference type="Rhea" id="RHEA:13989"/>
        <dbReference type="ChEBI" id="CHEBI:58336"/>
        <dbReference type="ChEBI" id="CHEBI:58601"/>
        <dbReference type="ChEBI" id="CHEBI:58885"/>
        <dbReference type="ChEBI" id="CHEBI:66914"/>
        <dbReference type="EC" id="2.7.7.12"/>
    </reaction>
</comment>
<evidence type="ECO:0000256" key="5">
    <source>
        <dbReference type="ARBA" id="ARBA00012384"/>
    </source>
</evidence>
<dbReference type="PIRSF" id="PIRSF000808">
    <property type="entry name" value="GalT"/>
    <property type="match status" value="1"/>
</dbReference>
<comment type="caution">
    <text evidence="16">The sequence shown here is derived from an EMBL/GenBank/DDBJ whole genome shotgun (WGS) entry which is preliminary data.</text>
</comment>
<organism evidence="16 17">
    <name type="scientific">Colletotrichum limetticola</name>
    <dbReference type="NCBI Taxonomy" id="1209924"/>
    <lineage>
        <taxon>Eukaryota</taxon>
        <taxon>Fungi</taxon>
        <taxon>Dikarya</taxon>
        <taxon>Ascomycota</taxon>
        <taxon>Pezizomycotina</taxon>
        <taxon>Sordariomycetes</taxon>
        <taxon>Hypocreomycetidae</taxon>
        <taxon>Glomerellales</taxon>
        <taxon>Glomerellaceae</taxon>
        <taxon>Colletotrichum</taxon>
        <taxon>Colletotrichum acutatum species complex</taxon>
    </lineage>
</organism>
<evidence type="ECO:0000313" key="16">
    <source>
        <dbReference type="EMBL" id="KAK0376396.1"/>
    </source>
</evidence>
<comment type="pathway">
    <text evidence="3 13">Carbohydrate metabolism; galactose metabolism.</text>
</comment>
<evidence type="ECO:0000256" key="12">
    <source>
        <dbReference type="ARBA" id="ARBA00023277"/>
    </source>
</evidence>
<dbReference type="Proteomes" id="UP001169217">
    <property type="component" value="Unassembled WGS sequence"/>
</dbReference>
<accession>A0ABQ9PY07</accession>
<proteinExistence type="inferred from homology"/>
<keyword evidence="7 13" id="KW-0808">Transferase</keyword>
<evidence type="ECO:0000256" key="1">
    <source>
        <dbReference type="ARBA" id="ARBA00001107"/>
    </source>
</evidence>
<keyword evidence="10" id="KW-0862">Zinc</keyword>
<evidence type="ECO:0000256" key="8">
    <source>
        <dbReference type="ARBA" id="ARBA00022695"/>
    </source>
</evidence>
<feature type="non-terminal residue" evidence="16">
    <location>
        <position position="1"/>
    </location>
</feature>
<keyword evidence="11 13" id="KW-0299">Galactose metabolism</keyword>
<evidence type="ECO:0000256" key="3">
    <source>
        <dbReference type="ARBA" id="ARBA00004947"/>
    </source>
</evidence>
<dbReference type="PANTHER" id="PTHR11943">
    <property type="entry name" value="GALACTOSE-1-PHOSPHATE URIDYLYLTRANSFERASE"/>
    <property type="match status" value="1"/>
</dbReference>
<dbReference type="InterPro" id="IPR001937">
    <property type="entry name" value="GalP_UDPtransf1"/>
</dbReference>
<name>A0ABQ9PY07_9PEZI</name>
<dbReference type="NCBIfam" id="TIGR00209">
    <property type="entry name" value="galT_1"/>
    <property type="match status" value="1"/>
</dbReference>
<keyword evidence="17" id="KW-1185">Reference proteome</keyword>
<dbReference type="Pfam" id="PF01087">
    <property type="entry name" value="GalP_UDP_transf"/>
    <property type="match status" value="1"/>
</dbReference>
<dbReference type="Pfam" id="PF02744">
    <property type="entry name" value="GalP_UDP_tr_C"/>
    <property type="match status" value="1"/>
</dbReference>
<evidence type="ECO:0000256" key="6">
    <source>
        <dbReference type="ARBA" id="ARBA00016340"/>
    </source>
</evidence>
<keyword evidence="8 13" id="KW-0548">Nucleotidyltransferase</keyword>
<evidence type="ECO:0000256" key="10">
    <source>
        <dbReference type="ARBA" id="ARBA00022833"/>
    </source>
</evidence>
<evidence type="ECO:0000256" key="7">
    <source>
        <dbReference type="ARBA" id="ARBA00022679"/>
    </source>
</evidence>
<evidence type="ECO:0000259" key="14">
    <source>
        <dbReference type="Pfam" id="PF01087"/>
    </source>
</evidence>
<dbReference type="SUPFAM" id="SSF54197">
    <property type="entry name" value="HIT-like"/>
    <property type="match status" value="2"/>
</dbReference>
<keyword evidence="12 13" id="KW-0119">Carbohydrate metabolism</keyword>
<comment type="cofactor">
    <cofactor evidence="2">
        <name>Zn(2+)</name>
        <dbReference type="ChEBI" id="CHEBI:29105"/>
    </cofactor>
</comment>
<evidence type="ECO:0000256" key="11">
    <source>
        <dbReference type="ARBA" id="ARBA00023144"/>
    </source>
</evidence>
<gene>
    <name evidence="16" type="ORF">CLIM01_06271</name>
</gene>
<dbReference type="PANTHER" id="PTHR11943:SF1">
    <property type="entry name" value="GALACTOSE-1-PHOSPHATE URIDYLYLTRANSFERASE"/>
    <property type="match status" value="1"/>
</dbReference>
<evidence type="ECO:0000256" key="13">
    <source>
        <dbReference type="RuleBase" id="RU000506"/>
    </source>
</evidence>
<evidence type="ECO:0000256" key="9">
    <source>
        <dbReference type="ARBA" id="ARBA00022723"/>
    </source>
</evidence>
<evidence type="ECO:0000313" key="17">
    <source>
        <dbReference type="Proteomes" id="UP001169217"/>
    </source>
</evidence>
<dbReference type="InterPro" id="IPR036265">
    <property type="entry name" value="HIT-like_sf"/>
</dbReference>
<reference evidence="16" key="1">
    <citation type="submission" date="2023-04" db="EMBL/GenBank/DDBJ databases">
        <title>Colletotrichum limetticola genome sequence.</title>
        <authorList>
            <person name="Baroncelli R."/>
        </authorList>
    </citation>
    <scope>NUCLEOTIDE SEQUENCE</scope>
    <source>
        <strain evidence="16">KLA-Anderson</strain>
    </source>
</reference>
<dbReference type="PROSITE" id="PS00117">
    <property type="entry name" value="GAL_P_UDP_TRANSF_I"/>
    <property type="match status" value="1"/>
</dbReference>
<dbReference type="Gene3D" id="3.30.428.10">
    <property type="entry name" value="HIT-like"/>
    <property type="match status" value="2"/>
</dbReference>
<dbReference type="InterPro" id="IPR005850">
    <property type="entry name" value="GalP_Utransf_C"/>
</dbReference>
<dbReference type="InterPro" id="IPR019779">
    <property type="entry name" value="GalP_UDPtransf1_His-AS"/>
</dbReference>
<protein>
    <recommendedName>
        <fullName evidence="6 13">Galactose-1-phosphate uridylyltransferase</fullName>
        <ecNumber evidence="5 13">2.7.7.12</ecNumber>
    </recommendedName>
</protein>
<feature type="domain" description="Galactose-1-phosphate uridyl transferase N-terminal" evidence="14">
    <location>
        <begin position="41"/>
        <end position="249"/>
    </location>
</feature>
<sequence>SGSRGSTQICYLLSQSFPAFIYTFPSVERRSITMPEKILDDISHRRYNPLKGTWLLVSPHRTKRPWQGQQEGPSTTTLPEYDPKACSHRCYLCPRNPRAAGDSNPDYKNTFVFVNDYSAVKEEQAEYQPETESDADLASSLLRAEAATGKCYVLTFSEKHHVTLADMTTAEIAPVIDVWTQIYASHLSPSNPLSKVAAALELPPATPASTVPQPKHHLRYMQIFENKGAAMGCSNPHPHCQIWTTSTMPEEPGTELVQMGKYRDQHAGRHLLADYVKVEIEKKERTVFENEHFLVVVPWWGVWPFEVLILPKRHVRALVDLSAEERLQFAEAIQEVARRYDNLFETHFPYSSGIHQAPLDATEEEANNSYLHMHFYPPLLRSATVRKFLVGYELMAEPQRDITPEQAAARLRGTGGELYRKTIQ</sequence>
<dbReference type="GO" id="GO:0016779">
    <property type="term" value="F:nucleotidyltransferase activity"/>
    <property type="evidence" value="ECO:0007669"/>
    <property type="project" value="UniProtKB-KW"/>
</dbReference>